<name>Q9XG37_GUITH</name>
<dbReference type="GeneID" id="857566"/>
<evidence type="ECO:0000313" key="2">
    <source>
        <dbReference type="Proteomes" id="UP000242167"/>
    </source>
</evidence>
<dbReference type="Proteomes" id="UP000242167">
    <property type="component" value="Nucleomorph 2"/>
</dbReference>
<reference evidence="1 2" key="1">
    <citation type="journal article" date="2001" name="Nature">
        <title>The highly reduced genome of an enslaved algal nucleus.</title>
        <authorList>
            <person name="Douglas S."/>
            <person name="Zauner S."/>
            <person name="Fraunholz M."/>
            <person name="Beaton M."/>
            <person name="Penny S."/>
            <person name="Deng L."/>
            <person name="Wu X."/>
            <person name="Reith M."/>
            <person name="Cavalier-Smith T."/>
            <person name="Maier U."/>
        </authorList>
    </citation>
    <scope>NUCLEOTIDE SEQUENCE [LARGE SCALE GENOMIC DNA]</scope>
</reference>
<dbReference type="EMBL" id="AJ010592">
    <property type="protein sequence ID" value="CAB40403.1"/>
    <property type="molecule type" value="Genomic_DNA"/>
</dbReference>
<proteinExistence type="predicted"/>
<organism evidence="1 2">
    <name type="scientific">Guillardia theta</name>
    <name type="common">Cryptophyte</name>
    <name type="synonym">Cryptomonas phi</name>
    <dbReference type="NCBI Taxonomy" id="55529"/>
    <lineage>
        <taxon>Eukaryota</taxon>
        <taxon>Cryptophyceae</taxon>
        <taxon>Pyrenomonadales</taxon>
        <taxon>Geminigeraceae</taxon>
        <taxon>Guillardia</taxon>
    </lineage>
</organism>
<evidence type="ECO:0000313" key="1">
    <source>
        <dbReference type="EMBL" id="CAB40403.1"/>
    </source>
</evidence>
<dbReference type="RefSeq" id="XP_001713187.1">
    <property type="nucleotide sequence ID" value="XM_001713135.1"/>
</dbReference>
<dbReference type="AlphaFoldDB" id="Q9XG37"/>
<protein>
    <submittedName>
        <fullName evidence="1">Uncharacterized protein</fullName>
    </submittedName>
</protein>
<accession>Q9XG37</accession>
<dbReference type="GO" id="GO:0000428">
    <property type="term" value="C:DNA-directed RNA polymerase complex"/>
    <property type="evidence" value="ECO:0007669"/>
    <property type="project" value="UniProtKB-KW"/>
</dbReference>
<sequence>MNNEYNLIDSFIFSEKDEIFSNEKGIYIFFLKKNLVFISQNFVSVSINKNNSFKLSNLKFQTRTFFKLQRKFGLLSKILYSKEKSKEVNIGVYFLNDQYFEFSYSLNRGNEFFLVKITRSIEKSITNTFSYDNTIISGNSWGHSFSIYLKKIYPYLYFYEIRILKNIKNYKLQYYNFFLLFLNTTKKLVYFFINSKKNLFYNDKNVLNYYLETNNSYFNYYDEVLKKNILSLIYSNGTTLFLINIKLNNDQRNYIINLSKISNLKFRLITNVKFIKNSYTTVIIIFFKDSRFMICNKILIATNHFRLKNSNLRYILRYKANFFIGIFNKVLSKKKNNKDLMKKCFLRIFYFSIKYFRFDYFLNDLLFKNDKFSNSILYDYISYINQTENNKHNLYLFDLIIIQIIGILLKLSKSIKFGIFGKLNIFDTSNYFHYFIIKIKILLFFIKSNSRFMRLTEIYQDLDDIDRNLFILNCKFCSRFWISINFNKKTCPFSHRCLNSNNKQIKKFDYFYIKNEVINSENNCFLFSNIIRKFVFINKNILSYVF</sequence>